<dbReference type="PANTHER" id="PTHR32432">
    <property type="entry name" value="CELL DIVISION PROTEIN FTSA-RELATED"/>
    <property type="match status" value="1"/>
</dbReference>
<dbReference type="SUPFAM" id="SSF53067">
    <property type="entry name" value="Actin-like ATPase domain"/>
    <property type="match status" value="1"/>
</dbReference>
<proteinExistence type="predicted"/>
<dbReference type="InterPro" id="IPR043129">
    <property type="entry name" value="ATPase_NBD"/>
</dbReference>
<dbReference type="GO" id="GO:0051301">
    <property type="term" value="P:cell division"/>
    <property type="evidence" value="ECO:0007669"/>
    <property type="project" value="InterPro"/>
</dbReference>
<name>A0A3A4ZCA4_UNCKA</name>
<reference evidence="2 3" key="1">
    <citation type="journal article" date="2017" name="ISME J.">
        <title>Energy and carbon metabolisms in a deep terrestrial subsurface fluid microbial community.</title>
        <authorList>
            <person name="Momper L."/>
            <person name="Jungbluth S.P."/>
            <person name="Lee M.D."/>
            <person name="Amend J.P."/>
        </authorList>
    </citation>
    <scope>NUCLEOTIDE SEQUENCE [LARGE SCALE GENOMIC DNA]</scope>
    <source>
        <strain evidence="2">SURF_46</strain>
    </source>
</reference>
<evidence type="ECO:0000313" key="2">
    <source>
        <dbReference type="EMBL" id="RJR26884.1"/>
    </source>
</evidence>
<evidence type="ECO:0000313" key="3">
    <source>
        <dbReference type="Proteomes" id="UP000265540"/>
    </source>
</evidence>
<dbReference type="EMBL" id="QZJF01000017">
    <property type="protein sequence ID" value="RJR26884.1"/>
    <property type="molecule type" value="Genomic_DNA"/>
</dbReference>
<gene>
    <name evidence="2" type="ORF">C4561_03860</name>
</gene>
<dbReference type="Gene3D" id="3.30.420.40">
    <property type="match status" value="1"/>
</dbReference>
<dbReference type="InterPro" id="IPR003494">
    <property type="entry name" value="SHS2_FtsA"/>
</dbReference>
<dbReference type="SMART" id="SM00842">
    <property type="entry name" value="FtsA"/>
    <property type="match status" value="1"/>
</dbReference>
<comment type="caution">
    <text evidence="2">The sequence shown here is derived from an EMBL/GenBank/DDBJ whole genome shotgun (WGS) entry which is preliminary data.</text>
</comment>
<organism evidence="2 3">
    <name type="scientific">candidate division WWE3 bacterium</name>
    <dbReference type="NCBI Taxonomy" id="2053526"/>
    <lineage>
        <taxon>Bacteria</taxon>
        <taxon>Katanobacteria</taxon>
    </lineage>
</organism>
<feature type="domain" description="SHS2" evidence="1">
    <location>
        <begin position="17"/>
        <end position="218"/>
    </location>
</feature>
<dbReference type="Proteomes" id="UP000265540">
    <property type="component" value="Unassembled WGS sequence"/>
</dbReference>
<sequence>MLKLPFLSKQKKDSTKFLTVNFAADTVKCLAFYRENGGVKIIGSGKSTIDAGSIRSGNIISKERVRTALEEAVSAASGNSEEKVEDMIIGISGDLCLGLMTTIKAKRNRNSPISKKELDDLYSRINDAAYMQAQNEYLQLTGNADTGLEIVTSSNVYLKLDNQKVPDLENRNGFVIETAVFNAFVPSYHISTLQDLVKKSGMQLMAIGSEMYALVQTILSSHSELNDFIIIEIDGDYTNVAVVFGKGIVATRNLNIGYKHFVEGVSERMGLTMFEAERMLKSYIGGKLTVSEGGIVNNALKNTLEIWLSGMELLFSEYTGVKTFASKLFITGEGADVPELWSVLKSDAWIKGIPFKEAPEFTKLTFLDLSKVTDGTGTISSSEWLTTAALSVIYLELQGLLND</sequence>
<evidence type="ECO:0000259" key="1">
    <source>
        <dbReference type="SMART" id="SM00842"/>
    </source>
</evidence>
<dbReference type="InterPro" id="IPR050696">
    <property type="entry name" value="FtsA/MreB"/>
</dbReference>
<dbReference type="AlphaFoldDB" id="A0A3A4ZCA4"/>
<protein>
    <recommendedName>
        <fullName evidence="1">SHS2 domain-containing protein</fullName>
    </recommendedName>
</protein>
<accession>A0A3A4ZCA4</accession>